<feature type="domain" description="Pirin N-terminal" evidence="4">
    <location>
        <begin position="37"/>
        <end position="137"/>
    </location>
</feature>
<accession>A0ABN1XNC7</accession>
<evidence type="ECO:0000256" key="1">
    <source>
        <dbReference type="ARBA" id="ARBA00008416"/>
    </source>
</evidence>
<dbReference type="Gene3D" id="2.60.120.10">
    <property type="entry name" value="Jelly Rolls"/>
    <property type="match status" value="1"/>
</dbReference>
<proteinExistence type="inferred from homology"/>
<dbReference type="InterPro" id="IPR008778">
    <property type="entry name" value="Pirin_C_dom"/>
</dbReference>
<organism evidence="6 7">
    <name type="scientific">Pseudonocardia kongjuensis</name>
    <dbReference type="NCBI Taxonomy" id="102227"/>
    <lineage>
        <taxon>Bacteria</taxon>
        <taxon>Bacillati</taxon>
        <taxon>Actinomycetota</taxon>
        <taxon>Actinomycetes</taxon>
        <taxon>Pseudonocardiales</taxon>
        <taxon>Pseudonocardiaceae</taxon>
        <taxon>Pseudonocardia</taxon>
    </lineage>
</organism>
<dbReference type="CDD" id="cd02247">
    <property type="entry name" value="cupin_pirin_C"/>
    <property type="match status" value="1"/>
</dbReference>
<gene>
    <name evidence="6" type="ORF">GCM10009613_19840</name>
</gene>
<evidence type="ECO:0000259" key="5">
    <source>
        <dbReference type="Pfam" id="PF05726"/>
    </source>
</evidence>
<reference evidence="6 7" key="1">
    <citation type="journal article" date="2019" name="Int. J. Syst. Evol. Microbiol.">
        <title>The Global Catalogue of Microorganisms (GCM) 10K type strain sequencing project: providing services to taxonomists for standard genome sequencing and annotation.</title>
        <authorList>
            <consortium name="The Broad Institute Genomics Platform"/>
            <consortium name="The Broad Institute Genome Sequencing Center for Infectious Disease"/>
            <person name="Wu L."/>
            <person name="Ma J."/>
        </authorList>
    </citation>
    <scope>NUCLEOTIDE SEQUENCE [LARGE SCALE GENOMIC DNA]</scope>
    <source>
        <strain evidence="6 7">JCM 11896</strain>
    </source>
</reference>
<keyword evidence="7" id="KW-1185">Reference proteome</keyword>
<dbReference type="PIRSF" id="PIRSF006232">
    <property type="entry name" value="Pirin"/>
    <property type="match status" value="1"/>
</dbReference>
<protein>
    <submittedName>
        <fullName evidence="6">Pirin family protein</fullName>
    </submittedName>
</protein>
<dbReference type="EMBL" id="BAAAJK010000006">
    <property type="protein sequence ID" value="GAA1386218.1"/>
    <property type="molecule type" value="Genomic_DNA"/>
</dbReference>
<comment type="similarity">
    <text evidence="1 2">Belongs to the pirin family.</text>
</comment>
<dbReference type="InterPro" id="IPR014710">
    <property type="entry name" value="RmlC-like_jellyroll"/>
</dbReference>
<feature type="region of interest" description="Disordered" evidence="3">
    <location>
        <begin position="288"/>
        <end position="323"/>
    </location>
</feature>
<dbReference type="InterPro" id="IPR011051">
    <property type="entry name" value="RmlC_Cupin_sf"/>
</dbReference>
<dbReference type="RefSeq" id="WP_344020693.1">
    <property type="nucleotide sequence ID" value="NZ_BAAAJK010000006.1"/>
</dbReference>
<evidence type="ECO:0000313" key="7">
    <source>
        <dbReference type="Proteomes" id="UP001501414"/>
    </source>
</evidence>
<dbReference type="InterPro" id="IPR012093">
    <property type="entry name" value="Pirin"/>
</dbReference>
<evidence type="ECO:0000313" key="6">
    <source>
        <dbReference type="EMBL" id="GAA1386218.1"/>
    </source>
</evidence>
<feature type="compositionally biased region" description="Low complexity" evidence="3">
    <location>
        <begin position="290"/>
        <end position="301"/>
    </location>
</feature>
<evidence type="ECO:0000259" key="4">
    <source>
        <dbReference type="Pfam" id="PF02678"/>
    </source>
</evidence>
<dbReference type="PANTHER" id="PTHR13903:SF8">
    <property type="entry name" value="PIRIN"/>
    <property type="match status" value="1"/>
</dbReference>
<dbReference type="Pfam" id="PF02678">
    <property type="entry name" value="Pirin"/>
    <property type="match status" value="1"/>
</dbReference>
<dbReference type="InterPro" id="IPR003829">
    <property type="entry name" value="Pirin_N_dom"/>
</dbReference>
<sequence length="323" mass="34198">MSNVEAAPQELVCDGGSARAELVTPREVPLGGPRAMTVRRTLPRRARSLIGAWCFIDHYGPDPVPSTGGMAVPGHPHTGLQTVSWLFEGEIEHRDTTGAHALVRPGELNLMTAGSGIAHSEYSTPDTRTLHGVQLWLALPVAHRETAPGFRHHVPPQFAHGDATLRVLLGSLAGRTSPVETFSPLLGAEVVLPADGRLSVPVTPSFEHGVLVDTGSADVCGTAAAPGELVYLPPGASDIDIRATGGAGTRVLLLGGEPLGEQIVMWWNFIGSSHDEIAAFREQWQRERSSGGSAAGRFGAFPDAWDSTLPAPELPNARLTPRE</sequence>
<evidence type="ECO:0000256" key="2">
    <source>
        <dbReference type="RuleBase" id="RU003457"/>
    </source>
</evidence>
<dbReference type="CDD" id="cd02909">
    <property type="entry name" value="cupin_pirin_N"/>
    <property type="match status" value="1"/>
</dbReference>
<dbReference type="Proteomes" id="UP001501414">
    <property type="component" value="Unassembled WGS sequence"/>
</dbReference>
<dbReference type="PANTHER" id="PTHR13903">
    <property type="entry name" value="PIRIN-RELATED"/>
    <property type="match status" value="1"/>
</dbReference>
<evidence type="ECO:0000256" key="3">
    <source>
        <dbReference type="SAM" id="MobiDB-lite"/>
    </source>
</evidence>
<comment type="caution">
    <text evidence="6">The sequence shown here is derived from an EMBL/GenBank/DDBJ whole genome shotgun (WGS) entry which is preliminary data.</text>
</comment>
<name>A0ABN1XNC7_9PSEU</name>
<dbReference type="Pfam" id="PF05726">
    <property type="entry name" value="Pirin_C"/>
    <property type="match status" value="1"/>
</dbReference>
<feature type="domain" description="Pirin C-terminal" evidence="5">
    <location>
        <begin position="189"/>
        <end position="288"/>
    </location>
</feature>
<dbReference type="SUPFAM" id="SSF51182">
    <property type="entry name" value="RmlC-like cupins"/>
    <property type="match status" value="1"/>
</dbReference>